<organism evidence="33">
    <name type="scientific">Avihepatovirus sp</name>
    <dbReference type="NCBI Taxonomy" id="2212748"/>
    <lineage>
        <taxon>Viruses</taxon>
        <taxon>Riboviria</taxon>
        <taxon>Orthornavirae</taxon>
        <taxon>Pisuviricota</taxon>
        <taxon>Pisoniviricetes</taxon>
        <taxon>Picornavirales</taxon>
        <taxon>Picornaviridae</taxon>
        <taxon>Paavivirinae</taxon>
        <taxon>Avihepatovirus</taxon>
    </lineage>
</organism>
<keyword evidence="10" id="KW-0945">Host-virus interaction</keyword>
<keyword evidence="23" id="KW-1182">Viral ion channel</keyword>
<keyword evidence="15" id="KW-0378">Hydrolase</keyword>
<dbReference type="InterPro" id="IPR001205">
    <property type="entry name" value="RNA-dir_pol_C"/>
</dbReference>
<evidence type="ECO:0000256" key="13">
    <source>
        <dbReference type="ARBA" id="ARBA00022695"/>
    </source>
</evidence>
<dbReference type="GO" id="GO:0005524">
    <property type="term" value="F:ATP binding"/>
    <property type="evidence" value="ECO:0007669"/>
    <property type="project" value="UniProtKB-KW"/>
</dbReference>
<dbReference type="GO" id="GO:0006351">
    <property type="term" value="P:DNA-templated transcription"/>
    <property type="evidence" value="ECO:0007669"/>
    <property type="project" value="InterPro"/>
</dbReference>
<dbReference type="CDD" id="cd00205">
    <property type="entry name" value="rhv_like"/>
    <property type="match status" value="2"/>
</dbReference>
<evidence type="ECO:0000256" key="29">
    <source>
        <dbReference type="SAM" id="MobiDB-lite"/>
    </source>
</evidence>
<feature type="domain" description="RdRp catalytic" evidence="30">
    <location>
        <begin position="2418"/>
        <end position="2533"/>
    </location>
</feature>
<dbReference type="InterPro" id="IPR000605">
    <property type="entry name" value="Helicase_SF3_ssDNA/RNA_vir"/>
</dbReference>
<dbReference type="GO" id="GO:0039694">
    <property type="term" value="P:viral RNA genome replication"/>
    <property type="evidence" value="ECO:0007669"/>
    <property type="project" value="InterPro"/>
</dbReference>
<dbReference type="Gene3D" id="3.30.70.270">
    <property type="match status" value="1"/>
</dbReference>
<evidence type="ECO:0000256" key="28">
    <source>
        <dbReference type="ARBA" id="ARBA00023303"/>
    </source>
</evidence>
<keyword evidence="8" id="KW-0597">Phosphoprotein</keyword>
<evidence type="ECO:0000256" key="23">
    <source>
        <dbReference type="ARBA" id="ARBA00023039"/>
    </source>
</evidence>
<dbReference type="InterPro" id="IPR043502">
    <property type="entry name" value="DNA/RNA_pol_sf"/>
</dbReference>
<evidence type="ECO:0000256" key="18">
    <source>
        <dbReference type="ARBA" id="ARBA00022807"/>
    </source>
</evidence>
<protein>
    <recommendedName>
        <fullName evidence="3">Genome polyprotein</fullName>
    </recommendedName>
</protein>
<sequence length="2651" mass="300343">METLVQPIKKIAGDVEQAVTTAEEASTMISDSISAVTHQQQVGAAIETGQPTEVTDLHTEGTTDDMLSCAMSVDYYKDNFSKLVHISTVSWPSTAVDGTKLDYRWLPNAFFQTGMPSAAASKVFCYTRCGYHFRLTVNASPGVLGSLIMVYIPGGFRTELEGNNLNRNFNSVMALPHTILDVRCSNQADLVVPYAHYKNYYNYVESTDIGAALGVFVFAQMKVAASFTGEIDFSLYGQMIDPDYQCPRPIAQGRPKRRKVKPPPAPPVKHHTMVDGAPGCVNMSNVQSTGVSESLALVGESTAVDYSSAGCASNIHDLLEIMRKWTIIWSGPWEATVTRGQVITQFDFKPYLYGNFGLVMSSFQFFRGSIELQVLTYASPLATARYQITWFPDSYDTVTLEQQRNGVYLTADVGCESGTLVLPYTYSTWRHETNTRYGRITMSCVNRLAYNTTAPTTIGVKILMRAGPDLQLYCPRYPVVTIQGNSEEVDEPTLFINYEIEQVPIQSRSHSEVNSFFGRVQHHGVYTLTAGQILEQTIDVSAIRAWRVLETVAYWTGELIASVVNHTDSPLYFTHKYTTFILNTSQAHMMANGCMVIPPRGVKNINLPFYSPTPLRRTIDTLGRFVFLSASSGKVELNFAFRNVSLFFPIPCKSGATTLQVSEYLKDLTIDGDVESNPGPVFEQRKIDLPGLGYVWMDHRSWKGFLIKNEVLYWSYHEGGFPSPAVISCHEAKRKFMWKSKLIVNLEFYHGQKTYWQKTIKNRDWLGRLKVKKLEGDYVRDLTQEGVEPNPGPSNFTYSEINNQTIRSRSYGESDSHYWENNYYTNGSYSAHLTKIHLKANGVPSPPIFTVKITVNVSWWSIKIRCVIMMRIFGQWKIFRTKFRVKSRFFNQWSPIVFEENLPGEQHHHDKFSSDVVGSQWVVIKSRGLGETAVSLSKTWEKLEVKIYPVQGVNPISVRVTDAGWVRDLTVDGDVESNPGPSNPMHCTKMDSKEWEHNGIRYYYTKYTKSFRWFGHIYEGDTSLIHVMEIHPEGRRKDTFQLRDENRIEKWVFKCHDKCWVDDLTNCGDVEPNPGPYVIHNHWRVDNINITEHIYNGGEVVHRVYVNWSNGAKQEVFYFRGEMFIFKCHEGCWVEDLTVDGDVESNPGPWTPDTRSIVILGAPGAGKSTVANEVIGAKCFRTRDQHNESTYCMSERTHGQLTVYDTPELPKVKDFVSGFIYVHRIGKFNTAEEVYIKMLDREIPNWQAHCVLLLKQPEEEDLKVNPDIYLKECQPIGNLAFQMMGRTTDYVEVAKKMIVDCIHSPYFNHYYRLVYKDRGIYRHYGIKHKGAVYHMNTGNILKSSLSGTAQVQLDYSTSGWIEAEPSEYRSAYHLINSGAVEMEFNFDNNCESWARSVLGNTDEHQGARLKWCLTLAAAASFMFSGLVLEDQSPGMLSKLLSSISGHFYKSLENLVIKTAIRTVCRIICYLILYCHSPNLLTTGVIVALIAMDLTSIEIDENVKGACEALANGDFTKFCSDVIDMTGDPEAQSMKKYIPRFSNHGTIMKLRDEALSAVEEIEHSPDCKCYKCTHPGDQSPKSFNDWTTAAKNVKWWVESLIACFEWIRDKIFPSDAKNKILELEAKKDEIAIVMGLADEHICKCRTDKNYILHKDTPKKHALLVDKLLSLNIDELPTQMSYLQSKLNTLLNRLQSITIEPPLEYNHRTEPLGIWIQGSPGCGKSFLSHYIVNQLQKRYGWEAYSHPIGSDHMDGYTDQEIHIFDDLGQNREEQDVALMCNLISSVPFIVPKANLESKGCRYNGKVVIATTNKRDFTTNKLLESAALQRRFPMVLEIRPKERYRREDVHNRIRFNAVTATGDQSLQNGECWEVNVDAINGVRSVDCWQPLNPKQLIDDICADLDARMKVCTFMNQGKCKISLDSDGPDMFSDMFPDPPKKIEKFTNFVASSITSFKDFVERNKTWFIAAGALGTIISLASVTIPLIRKWMKGEKPEEENFYAGKVGPLKLKDYKLPLHNQGSIDMKTISKLLVTLEDIDGDLATGLAIGDKSIVTFGHETFKKVVSFRDVDVDWELCDAQKITINGEHMDLVQYKANCDIQFKNVNYKIYEDDYRGDGYLVWKEKKHYLYLPVSNIHPTSTVITQQGTTTAHTYSYTGKTWKGLCGAVLVGIVNGNPKILGIHVAGNKSLGMSARLFPMFNQGKARVVGPNLNNYYQPRKTKFEKSPVCSDDPKFGPAVLSNKDKRLEVEVEDVTKHVASKYIGNTFNPPRQAFQLAKAHVVSKLSQILRVSSCMPYEKAITSDVLPIDWQTSSGLKYSGKKKEELVQLESFRQDVQEILDGSPTFFTCYLKDELRPLDKIALGKTRAIEAGNFDYVIAWRMVMGNMTIQLFNDYDRVSGFAPGFNPYTCWDSMMDQIKPNILALDFKNYDGSLSPQVMEEAVDILASFHTDPELVKRIHKPTIYSTNLVSNEVWEVEGGMCSGSPCTTVLNTIVNLLVNYTILFDYGLSPSQTYVIGYGDDTVLSTDEVFDCSDIVEKYRDYFGMNVTSADKTSEIKWEKKENVEFLKRTTGLFPGTAKMVGKLNLENMLGHLDWTTGSFQSQLDSFYLELCLHGQQVYDGIFEKLSKKAPSYKHLTFGAARNMMKAVCLIY</sequence>
<evidence type="ECO:0000256" key="14">
    <source>
        <dbReference type="ARBA" id="ARBA00022741"/>
    </source>
</evidence>
<keyword evidence="4" id="KW-0813">Transport</keyword>
<dbReference type="GO" id="GO:0003968">
    <property type="term" value="F:RNA-directed RNA polymerase activity"/>
    <property type="evidence" value="ECO:0007669"/>
    <property type="project" value="UniProtKB-KW"/>
</dbReference>
<evidence type="ECO:0000256" key="17">
    <source>
        <dbReference type="ARBA" id="ARBA00022806"/>
    </source>
</evidence>
<keyword evidence="12" id="KW-0808">Transferase</keyword>
<evidence type="ECO:0000256" key="20">
    <source>
        <dbReference type="ARBA" id="ARBA00022844"/>
    </source>
</evidence>
<dbReference type="EMBL" id="MH453803">
    <property type="protein sequence ID" value="AXF38648.1"/>
    <property type="molecule type" value="Genomic_RNA"/>
</dbReference>
<evidence type="ECO:0000259" key="32">
    <source>
        <dbReference type="PROSITE" id="PS51874"/>
    </source>
</evidence>
<keyword evidence="26" id="KW-1035">Host cytoplasm</keyword>
<keyword evidence="24" id="KW-0406">Ion transport</keyword>
<dbReference type="PROSITE" id="PS50507">
    <property type="entry name" value="RDRP_SSRNA_POS"/>
    <property type="match status" value="1"/>
</dbReference>
<keyword evidence="19" id="KW-0067">ATP-binding</keyword>
<dbReference type="InterPro" id="IPR044067">
    <property type="entry name" value="PCV_3C_PRO"/>
</dbReference>
<evidence type="ECO:0000256" key="10">
    <source>
        <dbReference type="ARBA" id="ARBA00022581"/>
    </source>
</evidence>
<dbReference type="GO" id="GO:0005198">
    <property type="term" value="F:structural molecule activity"/>
    <property type="evidence" value="ECO:0007669"/>
    <property type="project" value="InterPro"/>
</dbReference>
<feature type="region of interest" description="Disordered" evidence="29">
    <location>
        <begin position="250"/>
        <end position="272"/>
    </location>
</feature>
<dbReference type="InterPro" id="IPR043128">
    <property type="entry name" value="Rev_trsase/Diguanyl_cyclase"/>
</dbReference>
<keyword evidence="25" id="KW-0472">Membrane</keyword>
<evidence type="ECO:0000313" key="33">
    <source>
        <dbReference type="EMBL" id="AXF38648.1"/>
    </source>
</evidence>
<dbReference type="InterPro" id="IPR043504">
    <property type="entry name" value="Peptidase_S1_PA_chymotrypsin"/>
</dbReference>
<evidence type="ECO:0000256" key="7">
    <source>
        <dbReference type="ARBA" id="ARBA00022520"/>
    </source>
</evidence>
<dbReference type="InterPro" id="IPR027417">
    <property type="entry name" value="P-loop_NTPase"/>
</dbReference>
<dbReference type="InterPro" id="IPR007094">
    <property type="entry name" value="RNA-dir_pol_PSvirus"/>
</dbReference>
<feature type="domain" description="SF3 helicase" evidence="31">
    <location>
        <begin position="1686"/>
        <end position="1848"/>
    </location>
</feature>
<evidence type="ECO:0000256" key="16">
    <source>
        <dbReference type="ARBA" id="ARBA00022804"/>
    </source>
</evidence>
<evidence type="ECO:0000256" key="11">
    <source>
        <dbReference type="ARBA" id="ARBA00022670"/>
    </source>
</evidence>
<evidence type="ECO:0000256" key="21">
    <source>
        <dbReference type="ARBA" id="ARBA00022870"/>
    </source>
</evidence>
<dbReference type="SUPFAM" id="SSF56672">
    <property type="entry name" value="DNA/RNA polymerases"/>
    <property type="match status" value="1"/>
</dbReference>
<evidence type="ECO:0000256" key="8">
    <source>
        <dbReference type="ARBA" id="ARBA00022553"/>
    </source>
</evidence>
<dbReference type="GO" id="GO:0004197">
    <property type="term" value="F:cysteine-type endopeptidase activity"/>
    <property type="evidence" value="ECO:0007669"/>
    <property type="project" value="InterPro"/>
</dbReference>
<evidence type="ECO:0000256" key="22">
    <source>
        <dbReference type="ARBA" id="ARBA00022953"/>
    </source>
</evidence>
<accession>A0A3G1RP84</accession>
<keyword evidence="11" id="KW-0645">Protease</keyword>
<name>A0A3G1RP84_9PICO</name>
<keyword evidence="13" id="KW-0548">Nucleotidyltransferase</keyword>
<dbReference type="GO" id="GO:0019028">
    <property type="term" value="C:viral capsid"/>
    <property type="evidence" value="ECO:0007669"/>
    <property type="project" value="UniProtKB-KW"/>
</dbReference>
<dbReference type="PROSITE" id="PS51218">
    <property type="entry name" value="SF3_HELICASE_2"/>
    <property type="match status" value="1"/>
</dbReference>
<keyword evidence="17" id="KW-0347">Helicase</keyword>
<dbReference type="GO" id="GO:0044162">
    <property type="term" value="C:host cell cytoplasmic vesicle membrane"/>
    <property type="evidence" value="ECO:0007669"/>
    <property type="project" value="UniProtKB-SubCell"/>
</dbReference>
<evidence type="ECO:0000256" key="6">
    <source>
        <dbReference type="ARBA" id="ARBA00022488"/>
    </source>
</evidence>
<reference evidence="33" key="1">
    <citation type="journal article" date="2018" name="Mol. Ecol.">
        <title>Virus-virus interactions and host ecology are associated with RNA virome structure in wild birds.</title>
        <authorList>
            <person name="Wille M."/>
            <person name="Eden J.S."/>
            <person name="Shi M."/>
            <person name="Klaassen M."/>
            <person name="Hurt A.C."/>
            <person name="Holmes E.C."/>
        </authorList>
    </citation>
    <scope>NUCLEOTIDE SEQUENCE</scope>
    <source>
        <strain evidence="33">MW24</strain>
    </source>
</reference>
<evidence type="ECO:0000256" key="19">
    <source>
        <dbReference type="ARBA" id="ARBA00022840"/>
    </source>
</evidence>
<dbReference type="InterPro" id="IPR014759">
    <property type="entry name" value="Helicase_SF3_ssRNA_vir"/>
</dbReference>
<dbReference type="GO" id="GO:0003724">
    <property type="term" value="F:RNA helicase activity"/>
    <property type="evidence" value="ECO:0007669"/>
    <property type="project" value="InterPro"/>
</dbReference>
<evidence type="ECO:0000256" key="4">
    <source>
        <dbReference type="ARBA" id="ARBA00022448"/>
    </source>
</evidence>
<dbReference type="GO" id="GO:0015267">
    <property type="term" value="F:channel activity"/>
    <property type="evidence" value="ECO:0007669"/>
    <property type="project" value="UniProtKB-KW"/>
</dbReference>
<keyword evidence="20" id="KW-0946">Virion</keyword>
<dbReference type="SUPFAM" id="SSF88633">
    <property type="entry name" value="Positive stranded ssRNA viruses"/>
    <property type="match status" value="2"/>
</dbReference>
<dbReference type="SUPFAM" id="SSF50494">
    <property type="entry name" value="Trypsin-like serine proteases"/>
    <property type="match status" value="1"/>
</dbReference>
<keyword evidence="28" id="KW-0407">Ion channel</keyword>
<dbReference type="Pfam" id="PF00680">
    <property type="entry name" value="RdRP_1"/>
    <property type="match status" value="1"/>
</dbReference>
<proteinExistence type="predicted"/>
<dbReference type="Gene3D" id="2.40.10.10">
    <property type="entry name" value="Trypsin-like serine proteases"/>
    <property type="match status" value="2"/>
</dbReference>
<evidence type="ECO:0000256" key="2">
    <source>
        <dbReference type="ARBA" id="ARBA00004328"/>
    </source>
</evidence>
<evidence type="ECO:0000256" key="15">
    <source>
        <dbReference type="ARBA" id="ARBA00022801"/>
    </source>
</evidence>
<dbReference type="GO" id="GO:0006508">
    <property type="term" value="P:proteolysis"/>
    <property type="evidence" value="ECO:0007669"/>
    <property type="project" value="UniProtKB-KW"/>
</dbReference>
<dbReference type="Pfam" id="PF00910">
    <property type="entry name" value="RNA_helicase"/>
    <property type="match status" value="1"/>
</dbReference>
<evidence type="ECO:0000259" key="31">
    <source>
        <dbReference type="PROSITE" id="PS51218"/>
    </source>
</evidence>
<keyword evidence="5" id="KW-0696">RNA-directed RNA polymerase</keyword>
<dbReference type="InterPro" id="IPR033703">
    <property type="entry name" value="Rhv-like"/>
</dbReference>
<keyword evidence="18" id="KW-0788">Thiol protease</keyword>
<evidence type="ECO:0000256" key="24">
    <source>
        <dbReference type="ARBA" id="ARBA00023065"/>
    </source>
</evidence>
<dbReference type="InterPro" id="IPR000199">
    <property type="entry name" value="Peptidase_C3A/C3B_picornavir"/>
</dbReference>
<dbReference type="Gene3D" id="2.60.120.20">
    <property type="match status" value="2"/>
</dbReference>
<dbReference type="GO" id="GO:0019062">
    <property type="term" value="P:virion attachment to host cell"/>
    <property type="evidence" value="ECO:0007669"/>
    <property type="project" value="UniProtKB-KW"/>
</dbReference>
<evidence type="ECO:0000256" key="12">
    <source>
        <dbReference type="ARBA" id="ARBA00022679"/>
    </source>
</evidence>
<evidence type="ECO:0000256" key="3">
    <source>
        <dbReference type="ARBA" id="ARBA00020107"/>
    </source>
</evidence>
<dbReference type="PROSITE" id="PS51874">
    <property type="entry name" value="PCV_3C_PRO"/>
    <property type="match status" value="1"/>
</dbReference>
<dbReference type="GO" id="GO:0034220">
    <property type="term" value="P:monoatomic ion transmembrane transport"/>
    <property type="evidence" value="ECO:0007669"/>
    <property type="project" value="UniProtKB-KW"/>
</dbReference>
<dbReference type="InterPro" id="IPR009003">
    <property type="entry name" value="Peptidase_S1_PA"/>
</dbReference>
<keyword evidence="9" id="KW-0167">Capsid protein</keyword>
<dbReference type="Gene3D" id="3.40.50.300">
    <property type="entry name" value="P-loop containing nucleotide triphosphate hydrolases"/>
    <property type="match status" value="1"/>
</dbReference>
<dbReference type="Pfam" id="PF00548">
    <property type="entry name" value="Peptidase_C3"/>
    <property type="match status" value="1"/>
</dbReference>
<evidence type="ECO:0000256" key="25">
    <source>
        <dbReference type="ARBA" id="ARBA00023136"/>
    </source>
</evidence>
<keyword evidence="22" id="KW-0693">Viral RNA replication</keyword>
<comment type="subcellular location">
    <subcellularLocation>
        <location evidence="1">Host cytoplasmic vesicle membrane</location>
        <topology evidence="1">Peripheral membrane protein</topology>
        <orientation evidence="1">Cytoplasmic side</orientation>
    </subcellularLocation>
    <subcellularLocation>
        <location evidence="2">Virion</location>
    </subcellularLocation>
</comment>
<keyword evidence="21" id="KW-1043">Host membrane</keyword>
<evidence type="ECO:0000256" key="26">
    <source>
        <dbReference type="ARBA" id="ARBA00023200"/>
    </source>
</evidence>
<keyword evidence="7" id="KW-0191">Covalent protein-RNA linkage</keyword>
<evidence type="ECO:0000256" key="1">
    <source>
        <dbReference type="ARBA" id="ARBA00004295"/>
    </source>
</evidence>
<evidence type="ECO:0000259" key="30">
    <source>
        <dbReference type="PROSITE" id="PS50507"/>
    </source>
</evidence>
<keyword evidence="6" id="KW-1036">Host cytoplasmic vesicle</keyword>
<dbReference type="GO" id="GO:0046718">
    <property type="term" value="P:symbiont entry into host cell"/>
    <property type="evidence" value="ECO:0007669"/>
    <property type="project" value="UniProtKB-KW"/>
</dbReference>
<dbReference type="Pfam" id="PF00073">
    <property type="entry name" value="Rhv"/>
    <property type="match status" value="1"/>
</dbReference>
<dbReference type="InterPro" id="IPR029053">
    <property type="entry name" value="Viral_coat"/>
</dbReference>
<evidence type="ECO:0000256" key="9">
    <source>
        <dbReference type="ARBA" id="ARBA00022561"/>
    </source>
</evidence>
<feature type="domain" description="Peptidase C3" evidence="32">
    <location>
        <begin position="2013"/>
        <end position="2199"/>
    </location>
</feature>
<keyword evidence="16" id="KW-1161">Viral attachment to host cell</keyword>
<dbReference type="SUPFAM" id="SSF52540">
    <property type="entry name" value="P-loop containing nucleoside triphosphate hydrolases"/>
    <property type="match status" value="2"/>
</dbReference>
<keyword evidence="27" id="KW-1160">Virus entry into host cell</keyword>
<evidence type="ECO:0000256" key="27">
    <source>
        <dbReference type="ARBA" id="ARBA00023296"/>
    </source>
</evidence>
<evidence type="ECO:0000256" key="5">
    <source>
        <dbReference type="ARBA" id="ARBA00022484"/>
    </source>
</evidence>
<keyword evidence="14" id="KW-0547">Nucleotide-binding</keyword>
<dbReference type="InterPro" id="IPR001676">
    <property type="entry name" value="Picornavirus_capsid"/>
</dbReference>
<dbReference type="GO" id="GO:0003723">
    <property type="term" value="F:RNA binding"/>
    <property type="evidence" value="ECO:0007669"/>
    <property type="project" value="InterPro"/>
</dbReference>